<dbReference type="GO" id="GO:0005886">
    <property type="term" value="C:plasma membrane"/>
    <property type="evidence" value="ECO:0007669"/>
    <property type="project" value="UniProtKB-SubCell"/>
</dbReference>
<feature type="domain" description="Major facilitator superfamily (MFS) profile" evidence="8">
    <location>
        <begin position="5"/>
        <end position="379"/>
    </location>
</feature>
<feature type="transmembrane region" description="Helical" evidence="7">
    <location>
        <begin position="357"/>
        <end position="376"/>
    </location>
</feature>
<feature type="transmembrane region" description="Helical" evidence="7">
    <location>
        <begin position="96"/>
        <end position="116"/>
    </location>
</feature>
<dbReference type="RefSeq" id="WP_181865948.1">
    <property type="nucleotide sequence ID" value="NZ_JACEQY010000028.1"/>
</dbReference>
<evidence type="ECO:0000313" key="9">
    <source>
        <dbReference type="EMBL" id="MBA4864295.1"/>
    </source>
</evidence>
<feature type="transmembrane region" description="Helical" evidence="7">
    <location>
        <begin position="39"/>
        <end position="59"/>
    </location>
</feature>
<dbReference type="PANTHER" id="PTHR23504">
    <property type="entry name" value="MAJOR FACILITATOR SUPERFAMILY DOMAIN-CONTAINING PROTEIN 10"/>
    <property type="match status" value="1"/>
</dbReference>
<dbReference type="PANTHER" id="PTHR23504:SF15">
    <property type="entry name" value="MAJOR FACILITATOR SUPERFAMILY (MFS) PROFILE DOMAIN-CONTAINING PROTEIN"/>
    <property type="match status" value="1"/>
</dbReference>
<dbReference type="Proteomes" id="UP000586976">
    <property type="component" value="Unassembled WGS sequence"/>
</dbReference>
<dbReference type="PROSITE" id="PS00216">
    <property type="entry name" value="SUGAR_TRANSPORT_1"/>
    <property type="match status" value="1"/>
</dbReference>
<comment type="similarity">
    <text evidence="2">Belongs to the major facilitator superfamily. TCR/Tet family.</text>
</comment>
<dbReference type="Gene3D" id="1.20.1250.20">
    <property type="entry name" value="MFS general substrate transporter like domains"/>
    <property type="match status" value="1"/>
</dbReference>
<dbReference type="AlphaFoldDB" id="A0A7W2D4F6"/>
<name>A0A7W2D4F6_9ACTN</name>
<evidence type="ECO:0000256" key="7">
    <source>
        <dbReference type="SAM" id="Phobius"/>
    </source>
</evidence>
<feature type="transmembrane region" description="Helical" evidence="7">
    <location>
        <begin position="272"/>
        <end position="290"/>
    </location>
</feature>
<dbReference type="PROSITE" id="PS50850">
    <property type="entry name" value="MFS"/>
    <property type="match status" value="1"/>
</dbReference>
<organism evidence="9 10">
    <name type="scientific">Streptomyces himalayensis subsp. aureolus</name>
    <dbReference type="NCBI Taxonomy" id="2758039"/>
    <lineage>
        <taxon>Bacteria</taxon>
        <taxon>Bacillati</taxon>
        <taxon>Actinomycetota</taxon>
        <taxon>Actinomycetes</taxon>
        <taxon>Kitasatosporales</taxon>
        <taxon>Streptomycetaceae</taxon>
        <taxon>Streptomyces</taxon>
        <taxon>Streptomyces himalayensis</taxon>
    </lineage>
</organism>
<dbReference type="SUPFAM" id="SSF103473">
    <property type="entry name" value="MFS general substrate transporter"/>
    <property type="match status" value="1"/>
</dbReference>
<dbReference type="InterPro" id="IPR001958">
    <property type="entry name" value="Tet-R_TetA/multi-R_MdtG-like"/>
</dbReference>
<evidence type="ECO:0000256" key="3">
    <source>
        <dbReference type="ARBA" id="ARBA00022448"/>
    </source>
</evidence>
<feature type="transmembrane region" description="Helical" evidence="7">
    <location>
        <begin position="128"/>
        <end position="149"/>
    </location>
</feature>
<feature type="transmembrane region" description="Helical" evidence="7">
    <location>
        <begin position="155"/>
        <end position="179"/>
    </location>
</feature>
<evidence type="ECO:0000256" key="5">
    <source>
        <dbReference type="ARBA" id="ARBA00022989"/>
    </source>
</evidence>
<keyword evidence="4 7" id="KW-0812">Transmembrane</keyword>
<sequence length="402" mass="39734">MRRSAHAAVCLTVFIDLLGFTITLPGLPLHAASMGASGAAVGILMAAYSLAQFAAAPWLGRLSDRYGRRPLLLLSLAGSAAALALTGAATSLWQLVAARALAGACGGSISVAHALVAETTAPQHRTRAMGYLGASIAAAFVVGPALGAASSGAGFGFTALAYAAACLAAGNLVWAAAVVPRRSAPGGLQPAPEHGRRSLEAVGTPGPVILCGFLATCAFAALEGTYALLGHDRYGLDAWGVGWALAAGGLAMALVQMSLVGPLARRWPEARMAAVGALVAAVSLAAVPLLPLPAGITALCLLSAGHALITPALSSLLSKTAPPERMGALMGAQHSAAAAARAVGPACAGFLYDYGAVLAYGVAALMAAAAAAVISLNGARGTAVRLTPGAASRNIGELPERS</sequence>
<gene>
    <name evidence="9" type="ORF">H1V43_23650</name>
</gene>
<protein>
    <submittedName>
        <fullName evidence="9">MFS transporter</fullName>
    </submittedName>
</protein>
<keyword evidence="6 7" id="KW-0472">Membrane</keyword>
<reference evidence="9 10" key="1">
    <citation type="submission" date="2020-07" db="EMBL/GenBank/DDBJ databases">
        <title>Streptomyces isolated from Indian soil.</title>
        <authorList>
            <person name="Mandal S."/>
            <person name="Maiti P.K."/>
        </authorList>
    </citation>
    <scope>NUCLEOTIDE SEQUENCE [LARGE SCALE GENOMIC DNA]</scope>
    <source>
        <strain evidence="9 10">PSKA54</strain>
    </source>
</reference>
<dbReference type="GO" id="GO:0022857">
    <property type="term" value="F:transmembrane transporter activity"/>
    <property type="evidence" value="ECO:0007669"/>
    <property type="project" value="InterPro"/>
</dbReference>
<dbReference type="InterPro" id="IPR020846">
    <property type="entry name" value="MFS_dom"/>
</dbReference>
<proteinExistence type="inferred from homology"/>
<evidence type="ECO:0000259" key="8">
    <source>
        <dbReference type="PROSITE" id="PS50850"/>
    </source>
</evidence>
<evidence type="ECO:0000313" key="10">
    <source>
        <dbReference type="Proteomes" id="UP000586976"/>
    </source>
</evidence>
<keyword evidence="3" id="KW-0813">Transport</keyword>
<dbReference type="Pfam" id="PF07690">
    <property type="entry name" value="MFS_1"/>
    <property type="match status" value="1"/>
</dbReference>
<evidence type="ECO:0000256" key="4">
    <source>
        <dbReference type="ARBA" id="ARBA00022692"/>
    </source>
</evidence>
<keyword evidence="10" id="KW-1185">Reference proteome</keyword>
<evidence type="ECO:0000256" key="6">
    <source>
        <dbReference type="ARBA" id="ARBA00023136"/>
    </source>
</evidence>
<feature type="transmembrane region" description="Helical" evidence="7">
    <location>
        <begin position="241"/>
        <end position="260"/>
    </location>
</feature>
<evidence type="ECO:0000256" key="2">
    <source>
        <dbReference type="ARBA" id="ARBA00007520"/>
    </source>
</evidence>
<feature type="transmembrane region" description="Helical" evidence="7">
    <location>
        <begin position="7"/>
        <end position="27"/>
    </location>
</feature>
<comment type="subcellular location">
    <subcellularLocation>
        <location evidence="1">Cell membrane</location>
        <topology evidence="1">Multi-pass membrane protein</topology>
    </subcellularLocation>
</comment>
<feature type="transmembrane region" description="Helical" evidence="7">
    <location>
        <begin position="71"/>
        <end position="90"/>
    </location>
</feature>
<dbReference type="InterPro" id="IPR011701">
    <property type="entry name" value="MFS"/>
</dbReference>
<accession>A0A7W2D4F6</accession>
<dbReference type="InterPro" id="IPR036259">
    <property type="entry name" value="MFS_trans_sf"/>
</dbReference>
<comment type="caution">
    <text evidence="9">The sequence shown here is derived from an EMBL/GenBank/DDBJ whole genome shotgun (WGS) entry which is preliminary data.</text>
</comment>
<dbReference type="InterPro" id="IPR005829">
    <property type="entry name" value="Sugar_transporter_CS"/>
</dbReference>
<dbReference type="PRINTS" id="PR01035">
    <property type="entry name" value="TCRTETA"/>
</dbReference>
<keyword evidence="5 7" id="KW-1133">Transmembrane helix</keyword>
<evidence type="ECO:0000256" key="1">
    <source>
        <dbReference type="ARBA" id="ARBA00004651"/>
    </source>
</evidence>
<dbReference type="EMBL" id="JACEQY010000028">
    <property type="protein sequence ID" value="MBA4864295.1"/>
    <property type="molecule type" value="Genomic_DNA"/>
</dbReference>
<feature type="transmembrane region" description="Helical" evidence="7">
    <location>
        <begin position="199"/>
        <end position="221"/>
    </location>
</feature>